<proteinExistence type="predicted"/>
<evidence type="ECO:0000256" key="1">
    <source>
        <dbReference type="SAM" id="MobiDB-lite"/>
    </source>
</evidence>
<comment type="caution">
    <text evidence="2">The sequence shown here is derived from an EMBL/GenBank/DDBJ whole genome shotgun (WGS) entry which is preliminary data.</text>
</comment>
<evidence type="ECO:0000313" key="3">
    <source>
        <dbReference type="Proteomes" id="UP001138661"/>
    </source>
</evidence>
<dbReference type="AlphaFoldDB" id="A0A9X1G055"/>
<dbReference type="EMBL" id="JAHXDN010000011">
    <property type="protein sequence ID" value="MBW4710786.1"/>
    <property type="molecule type" value="Genomic_DNA"/>
</dbReference>
<gene>
    <name evidence="2" type="ORF">KX928_23595</name>
</gene>
<name>A0A9X1G055_9RHOB</name>
<accession>A0A9X1G055</accession>
<dbReference type="RefSeq" id="WP_219507982.1">
    <property type="nucleotide sequence ID" value="NZ_JAHXDN010000011.1"/>
</dbReference>
<feature type="region of interest" description="Disordered" evidence="1">
    <location>
        <begin position="1"/>
        <end position="26"/>
    </location>
</feature>
<keyword evidence="3" id="KW-1185">Reference proteome</keyword>
<evidence type="ECO:0000313" key="2">
    <source>
        <dbReference type="EMBL" id="MBW4710786.1"/>
    </source>
</evidence>
<protein>
    <submittedName>
        <fullName evidence="2">Uncharacterized protein</fullName>
    </submittedName>
</protein>
<sequence length="86" mass="8992">MADKFKSFNEGLNSPPSRLAAVTPSDTADIPQASRCINVATSGAVRLTTIAGDTETIFVAAGIVFPIRAARIWSTGTTATGIMVMY</sequence>
<reference evidence="2" key="1">
    <citation type="submission" date="2021-07" db="EMBL/GenBank/DDBJ databases">
        <title>Roseobacter insulae sp. nov., isolated from a tidal flat.</title>
        <authorList>
            <person name="Park S."/>
            <person name="Yoon J.-H."/>
        </authorList>
    </citation>
    <scope>NUCLEOTIDE SEQUENCE</scope>
    <source>
        <strain evidence="2">YSTF-M11</strain>
    </source>
</reference>
<organism evidence="2 3">
    <name type="scientific">Roseobacter insulae</name>
    <dbReference type="NCBI Taxonomy" id="2859783"/>
    <lineage>
        <taxon>Bacteria</taxon>
        <taxon>Pseudomonadati</taxon>
        <taxon>Pseudomonadota</taxon>
        <taxon>Alphaproteobacteria</taxon>
        <taxon>Rhodobacterales</taxon>
        <taxon>Roseobacteraceae</taxon>
        <taxon>Roseobacter</taxon>
    </lineage>
</organism>
<dbReference type="Proteomes" id="UP001138661">
    <property type="component" value="Unassembled WGS sequence"/>
</dbReference>